<name>A0AAQ4ET72_AMBAM</name>
<keyword evidence="2" id="KW-1185">Reference proteome</keyword>
<comment type="caution">
    <text evidence="1">The sequence shown here is derived from an EMBL/GenBank/DDBJ whole genome shotgun (WGS) entry which is preliminary data.</text>
</comment>
<organism evidence="1 2">
    <name type="scientific">Amblyomma americanum</name>
    <name type="common">Lone star tick</name>
    <dbReference type="NCBI Taxonomy" id="6943"/>
    <lineage>
        <taxon>Eukaryota</taxon>
        <taxon>Metazoa</taxon>
        <taxon>Ecdysozoa</taxon>
        <taxon>Arthropoda</taxon>
        <taxon>Chelicerata</taxon>
        <taxon>Arachnida</taxon>
        <taxon>Acari</taxon>
        <taxon>Parasitiformes</taxon>
        <taxon>Ixodida</taxon>
        <taxon>Ixodoidea</taxon>
        <taxon>Ixodidae</taxon>
        <taxon>Amblyomminae</taxon>
        <taxon>Amblyomma</taxon>
    </lineage>
</organism>
<sequence>MHEEPVLTYQCFRNATSFEDPSATDLTVLWDGGNLPEDEAVCNVSYSEPGSQGQTRFEVNAEYVPEDDNAILTGEGMRVELYLLLPPYNGQAYYFREVVTPSGPISMKIYDTNPTCENALALRTLVCPEPCSLESTR</sequence>
<dbReference type="EMBL" id="JARKHS020011280">
    <property type="protein sequence ID" value="KAK8777946.1"/>
    <property type="molecule type" value="Genomic_DNA"/>
</dbReference>
<protein>
    <submittedName>
        <fullName evidence="1">Uncharacterized protein</fullName>
    </submittedName>
</protein>
<accession>A0AAQ4ET72</accession>
<gene>
    <name evidence="1" type="ORF">V5799_020708</name>
</gene>
<reference evidence="1 2" key="1">
    <citation type="journal article" date="2023" name="Arcadia Sci">
        <title>De novo assembly of a long-read Amblyomma americanum tick genome.</title>
        <authorList>
            <person name="Chou S."/>
            <person name="Poskanzer K.E."/>
            <person name="Rollins M."/>
            <person name="Thuy-Boun P.S."/>
        </authorList>
    </citation>
    <scope>NUCLEOTIDE SEQUENCE [LARGE SCALE GENOMIC DNA]</scope>
    <source>
        <strain evidence="1">F_SG_1</strain>
        <tissue evidence="1">Salivary glands</tissue>
    </source>
</reference>
<dbReference type="Proteomes" id="UP001321473">
    <property type="component" value="Unassembled WGS sequence"/>
</dbReference>
<dbReference type="AlphaFoldDB" id="A0AAQ4ET72"/>
<evidence type="ECO:0000313" key="2">
    <source>
        <dbReference type="Proteomes" id="UP001321473"/>
    </source>
</evidence>
<proteinExistence type="predicted"/>
<evidence type="ECO:0000313" key="1">
    <source>
        <dbReference type="EMBL" id="KAK8777946.1"/>
    </source>
</evidence>